<keyword evidence="4" id="KW-0676">Redox-active center</keyword>
<protein>
    <submittedName>
        <fullName evidence="7">DsbA family protein</fullName>
    </submittedName>
</protein>
<dbReference type="PROSITE" id="PS51352">
    <property type="entry name" value="THIOREDOXIN_2"/>
    <property type="match status" value="1"/>
</dbReference>
<name>A0A4S4A1Q7_9HYPH</name>
<evidence type="ECO:0000313" key="8">
    <source>
        <dbReference type="Proteomes" id="UP000310754"/>
    </source>
</evidence>
<keyword evidence="8" id="KW-1185">Reference proteome</keyword>
<dbReference type="PANTHER" id="PTHR13887:SF14">
    <property type="entry name" value="DISULFIDE BOND FORMATION PROTEIN D"/>
    <property type="match status" value="1"/>
</dbReference>
<dbReference type="Pfam" id="PF01323">
    <property type="entry name" value="DSBA"/>
    <property type="match status" value="1"/>
</dbReference>
<proteinExistence type="predicted"/>
<keyword evidence="3" id="KW-1015">Disulfide bond</keyword>
<evidence type="ECO:0000313" key="7">
    <source>
        <dbReference type="EMBL" id="THF52276.1"/>
    </source>
</evidence>
<feature type="chain" id="PRO_5020792667" evidence="5">
    <location>
        <begin position="27"/>
        <end position="254"/>
    </location>
</feature>
<dbReference type="Proteomes" id="UP000310754">
    <property type="component" value="Unassembled WGS sequence"/>
</dbReference>
<keyword evidence="2" id="KW-0560">Oxidoreductase</keyword>
<dbReference type="Gene3D" id="3.40.30.10">
    <property type="entry name" value="Glutaredoxin"/>
    <property type="match status" value="1"/>
</dbReference>
<evidence type="ECO:0000256" key="4">
    <source>
        <dbReference type="ARBA" id="ARBA00023284"/>
    </source>
</evidence>
<dbReference type="AlphaFoldDB" id="A0A4S4A1Q7"/>
<evidence type="ECO:0000259" key="6">
    <source>
        <dbReference type="PROSITE" id="PS51352"/>
    </source>
</evidence>
<evidence type="ECO:0000256" key="1">
    <source>
        <dbReference type="ARBA" id="ARBA00022729"/>
    </source>
</evidence>
<evidence type="ECO:0000256" key="3">
    <source>
        <dbReference type="ARBA" id="ARBA00023157"/>
    </source>
</evidence>
<organism evidence="7 8">
    <name type="scientific">Allorhizobium terrae</name>
    <dbReference type="NCBI Taxonomy" id="1848972"/>
    <lineage>
        <taxon>Bacteria</taxon>
        <taxon>Pseudomonadati</taxon>
        <taxon>Pseudomonadota</taxon>
        <taxon>Alphaproteobacteria</taxon>
        <taxon>Hyphomicrobiales</taxon>
        <taxon>Rhizobiaceae</taxon>
        <taxon>Rhizobium/Agrobacterium group</taxon>
        <taxon>Allorhizobium</taxon>
    </lineage>
</organism>
<gene>
    <name evidence="7" type="ORF">E6C51_05590</name>
</gene>
<dbReference type="InterPro" id="IPR013766">
    <property type="entry name" value="Thioredoxin_domain"/>
</dbReference>
<dbReference type="EMBL" id="SSOA01000002">
    <property type="protein sequence ID" value="THF52276.1"/>
    <property type="molecule type" value="Genomic_DNA"/>
</dbReference>
<sequence>MKTILSRTALSILLIATTAFGSSAFALDDKQKEEFGAFIKEYLIAHPEVLLDAQAALEKKQEAARAAQTTAAVVDNREEIFHSKDDIALGNPQGDVSVVEFFDYNCGYCRHALPDMEAMLKKDKNIRFVLKEFPILGPDSLAAHRVSDAFRQLAPEKYGAYFRSILGSNSRATEQSAIDDAAAFGVTEAALRKTMKANTDDTNLKQTYALAQKLAINGTPAYIIGDEVISGAIGAEALQQKVANVRACGKTTCS</sequence>
<dbReference type="PANTHER" id="PTHR13887">
    <property type="entry name" value="GLUTATHIONE S-TRANSFERASE KAPPA"/>
    <property type="match status" value="1"/>
</dbReference>
<dbReference type="InterPro" id="IPR001853">
    <property type="entry name" value="DSBA-like_thioredoxin_dom"/>
</dbReference>
<dbReference type="CDD" id="cd03023">
    <property type="entry name" value="DsbA_Com1_like"/>
    <property type="match status" value="1"/>
</dbReference>
<accession>A0A4S4A1Q7</accession>
<feature type="signal peptide" evidence="5">
    <location>
        <begin position="1"/>
        <end position="26"/>
    </location>
</feature>
<dbReference type="SUPFAM" id="SSF52833">
    <property type="entry name" value="Thioredoxin-like"/>
    <property type="match status" value="1"/>
</dbReference>
<reference evidence="7 8" key="1">
    <citation type="submission" date="2019-04" db="EMBL/GenBank/DDBJ databases">
        <title>Rhizobium terrae sp. nov., isolated from a paddy soil.</title>
        <authorList>
            <person name="Lin S.-Y."/>
            <person name="Hameed A."/>
            <person name="Huang H.-I."/>
            <person name="Young C.-C."/>
        </authorList>
    </citation>
    <scope>NUCLEOTIDE SEQUENCE [LARGE SCALE GENOMIC DNA]</scope>
    <source>
        <strain evidence="7 8">CC-HIH110</strain>
    </source>
</reference>
<dbReference type="GO" id="GO:0016491">
    <property type="term" value="F:oxidoreductase activity"/>
    <property type="evidence" value="ECO:0007669"/>
    <property type="project" value="UniProtKB-KW"/>
</dbReference>
<feature type="domain" description="Thioredoxin" evidence="6">
    <location>
        <begin position="60"/>
        <end position="247"/>
    </location>
</feature>
<keyword evidence="1 5" id="KW-0732">Signal</keyword>
<dbReference type="InterPro" id="IPR036249">
    <property type="entry name" value="Thioredoxin-like_sf"/>
</dbReference>
<comment type="caution">
    <text evidence="7">The sequence shown here is derived from an EMBL/GenBank/DDBJ whole genome shotgun (WGS) entry which is preliminary data.</text>
</comment>
<dbReference type="Pfam" id="PF18312">
    <property type="entry name" value="ScsC_N"/>
    <property type="match status" value="1"/>
</dbReference>
<evidence type="ECO:0000256" key="2">
    <source>
        <dbReference type="ARBA" id="ARBA00023002"/>
    </source>
</evidence>
<dbReference type="InterPro" id="IPR041205">
    <property type="entry name" value="ScsC_N"/>
</dbReference>
<dbReference type="RefSeq" id="WP_190235284.1">
    <property type="nucleotide sequence ID" value="NZ_SSOA01000002.1"/>
</dbReference>
<evidence type="ECO:0000256" key="5">
    <source>
        <dbReference type="SAM" id="SignalP"/>
    </source>
</evidence>